<evidence type="ECO:0000256" key="1">
    <source>
        <dbReference type="SAM" id="MobiDB-lite"/>
    </source>
</evidence>
<feature type="transmembrane region" description="Helical" evidence="2">
    <location>
        <begin position="24"/>
        <end position="44"/>
    </location>
</feature>
<feature type="region of interest" description="Disordered" evidence="1">
    <location>
        <begin position="363"/>
        <end position="452"/>
    </location>
</feature>
<keyword evidence="4" id="KW-1185">Reference proteome</keyword>
<keyword evidence="2" id="KW-0812">Transmembrane</keyword>
<gene>
    <name evidence="3" type="ORF">NA57DRAFT_51172</name>
</gene>
<feature type="region of interest" description="Disordered" evidence="1">
    <location>
        <begin position="241"/>
        <end position="265"/>
    </location>
</feature>
<feature type="region of interest" description="Disordered" evidence="1">
    <location>
        <begin position="323"/>
        <end position="349"/>
    </location>
</feature>
<evidence type="ECO:0000256" key="2">
    <source>
        <dbReference type="SAM" id="Phobius"/>
    </source>
</evidence>
<feature type="compositionally biased region" description="Polar residues" evidence="1">
    <location>
        <begin position="241"/>
        <end position="252"/>
    </location>
</feature>
<evidence type="ECO:0000313" key="4">
    <source>
        <dbReference type="Proteomes" id="UP000799772"/>
    </source>
</evidence>
<reference evidence="3" key="1">
    <citation type="journal article" date="2020" name="Stud. Mycol.">
        <title>101 Dothideomycetes genomes: a test case for predicting lifestyles and emergence of pathogens.</title>
        <authorList>
            <person name="Haridas S."/>
            <person name="Albert R."/>
            <person name="Binder M."/>
            <person name="Bloem J."/>
            <person name="Labutti K."/>
            <person name="Salamov A."/>
            <person name="Andreopoulos B."/>
            <person name="Baker S."/>
            <person name="Barry K."/>
            <person name="Bills G."/>
            <person name="Bluhm B."/>
            <person name="Cannon C."/>
            <person name="Castanera R."/>
            <person name="Culley D."/>
            <person name="Daum C."/>
            <person name="Ezra D."/>
            <person name="Gonzalez J."/>
            <person name="Henrissat B."/>
            <person name="Kuo A."/>
            <person name="Liang C."/>
            <person name="Lipzen A."/>
            <person name="Lutzoni F."/>
            <person name="Magnuson J."/>
            <person name="Mondo S."/>
            <person name="Nolan M."/>
            <person name="Ohm R."/>
            <person name="Pangilinan J."/>
            <person name="Park H.-J."/>
            <person name="Ramirez L."/>
            <person name="Alfaro M."/>
            <person name="Sun H."/>
            <person name="Tritt A."/>
            <person name="Yoshinaga Y."/>
            <person name="Zwiers L.-H."/>
            <person name="Turgeon B."/>
            <person name="Goodwin S."/>
            <person name="Spatafora J."/>
            <person name="Crous P."/>
            <person name="Grigoriev I."/>
        </authorList>
    </citation>
    <scope>NUCLEOTIDE SEQUENCE</scope>
    <source>
        <strain evidence="3">CBS 133067</strain>
    </source>
</reference>
<feature type="compositionally biased region" description="Basic and acidic residues" evidence="1">
    <location>
        <begin position="393"/>
        <end position="407"/>
    </location>
</feature>
<keyword evidence="2" id="KW-0472">Membrane</keyword>
<dbReference type="OrthoDB" id="3254104at2759"/>
<sequence length="452" mass="49474">MRYPRRKGYNSLDELYVEQDGISWYWRLAALAASWMILGGYLILPSTFDSDPELRFSKGVLAVLIAILLTCGYSLTVLLWFLVPSWLFQSESIFYPALCSSALGLLGTLYAFASSPRYTFSSAAGITVALSSSSTAIYAILLVWVQRKIARVRSSASLYRVGHVEIPRGISRDGRESQASTTGLTQSLWHEPTSSTQVTWEEPPAPITQRSVQDSAYYKNWLQNMHPTAVRNPSIHTRASFQSLQRSPSPERQPQGYYDPTSTTTTVGGSIYNGVSTASVPPSPFPLTEEDLVNQQMARLLLKTGESTPGNESQSTFRIDWRTDDDDEEDPAQRGIQMRTRTGSGSRLIPPTKIAASAVTQGIRGAGSSKSMRAPSGGEASRVVKSSPFRGGDSARDGDVERGRVEAPRGAGLGIERARSREERRKEIEMGNLVASPVPTGKAASNRAMRYG</sequence>
<comment type="caution">
    <text evidence="3">The sequence shown here is derived from an EMBL/GenBank/DDBJ whole genome shotgun (WGS) entry which is preliminary data.</text>
</comment>
<accession>A0A9P4ING2</accession>
<dbReference type="Proteomes" id="UP000799772">
    <property type="component" value="Unassembled WGS sequence"/>
</dbReference>
<protein>
    <submittedName>
        <fullName evidence="3">Uncharacterized protein</fullName>
    </submittedName>
</protein>
<feature type="transmembrane region" description="Helical" evidence="2">
    <location>
        <begin position="56"/>
        <end position="81"/>
    </location>
</feature>
<feature type="transmembrane region" description="Helical" evidence="2">
    <location>
        <begin position="93"/>
        <end position="112"/>
    </location>
</feature>
<feature type="compositionally biased region" description="Basic and acidic residues" evidence="1">
    <location>
        <begin position="416"/>
        <end position="429"/>
    </location>
</feature>
<dbReference type="EMBL" id="ML978121">
    <property type="protein sequence ID" value="KAF2104339.1"/>
    <property type="molecule type" value="Genomic_DNA"/>
</dbReference>
<name>A0A9P4ING2_9PEZI</name>
<keyword evidence="2" id="KW-1133">Transmembrane helix</keyword>
<feature type="transmembrane region" description="Helical" evidence="2">
    <location>
        <begin position="124"/>
        <end position="145"/>
    </location>
</feature>
<organism evidence="3 4">
    <name type="scientific">Rhizodiscina lignyota</name>
    <dbReference type="NCBI Taxonomy" id="1504668"/>
    <lineage>
        <taxon>Eukaryota</taxon>
        <taxon>Fungi</taxon>
        <taxon>Dikarya</taxon>
        <taxon>Ascomycota</taxon>
        <taxon>Pezizomycotina</taxon>
        <taxon>Dothideomycetes</taxon>
        <taxon>Pleosporomycetidae</taxon>
        <taxon>Aulographales</taxon>
        <taxon>Rhizodiscinaceae</taxon>
        <taxon>Rhizodiscina</taxon>
    </lineage>
</organism>
<evidence type="ECO:0000313" key="3">
    <source>
        <dbReference type="EMBL" id="KAF2104339.1"/>
    </source>
</evidence>
<proteinExistence type="predicted"/>
<dbReference type="AlphaFoldDB" id="A0A9P4ING2"/>